<dbReference type="Proteomes" id="UP000077339">
    <property type="component" value="Unassembled WGS sequence"/>
</dbReference>
<evidence type="ECO:0000313" key="12">
    <source>
        <dbReference type="Proteomes" id="UP000077339"/>
    </source>
</evidence>
<dbReference type="PANTHER" id="PTHR45745">
    <property type="entry name" value="PHOSPHOMANNOMUTASE 45A"/>
    <property type="match status" value="1"/>
</dbReference>
<proteinExistence type="inferred from homology"/>
<dbReference type="Pfam" id="PF02878">
    <property type="entry name" value="PGM_PMM_I"/>
    <property type="match status" value="1"/>
</dbReference>
<dbReference type="GO" id="GO:0005975">
    <property type="term" value="P:carbohydrate metabolic process"/>
    <property type="evidence" value="ECO:0007669"/>
    <property type="project" value="InterPro"/>
</dbReference>
<dbReference type="STRING" id="1453497.AT15_09365"/>
<keyword evidence="3" id="KW-0597">Phosphoprotein</keyword>
<evidence type="ECO:0000256" key="7">
    <source>
        <dbReference type="RuleBase" id="RU004326"/>
    </source>
</evidence>
<dbReference type="InterPro" id="IPR005841">
    <property type="entry name" value="Alpha-D-phosphohexomutase_SF"/>
</dbReference>
<keyword evidence="4 7" id="KW-0479">Metal-binding</keyword>
<name>A0A176K198_9BACT</name>
<dbReference type="Gene3D" id="3.30.310.50">
    <property type="entry name" value="Alpha-D-phosphohexomutase, C-terminal domain"/>
    <property type="match status" value="1"/>
</dbReference>
<evidence type="ECO:0000256" key="6">
    <source>
        <dbReference type="ARBA" id="ARBA00023235"/>
    </source>
</evidence>
<dbReference type="InterPro" id="IPR005846">
    <property type="entry name" value="A-D-PHexomutase_a/b/a-III"/>
</dbReference>
<evidence type="ECO:0000259" key="10">
    <source>
        <dbReference type="Pfam" id="PF02880"/>
    </source>
</evidence>
<evidence type="ECO:0000256" key="1">
    <source>
        <dbReference type="ARBA" id="ARBA00001946"/>
    </source>
</evidence>
<gene>
    <name evidence="11" type="ORF">AT15_09365</name>
</gene>
<dbReference type="InterPro" id="IPR016055">
    <property type="entry name" value="A-D-PHexomutase_a/b/a-I/II/III"/>
</dbReference>
<dbReference type="CDD" id="cd05799">
    <property type="entry name" value="PGM2"/>
    <property type="match status" value="1"/>
</dbReference>
<dbReference type="SUPFAM" id="SSF53738">
    <property type="entry name" value="Phosphoglucomutase, first 3 domains"/>
    <property type="match status" value="3"/>
</dbReference>
<dbReference type="Gene3D" id="3.40.120.10">
    <property type="entry name" value="Alpha-D-Glucose-1,6-Bisphosphate, subunit A, domain 3"/>
    <property type="match status" value="3"/>
</dbReference>
<dbReference type="Pfam" id="PF02879">
    <property type="entry name" value="PGM_PMM_II"/>
    <property type="match status" value="1"/>
</dbReference>
<comment type="cofactor">
    <cofactor evidence="1">
        <name>Mg(2+)</name>
        <dbReference type="ChEBI" id="CHEBI:18420"/>
    </cofactor>
</comment>
<dbReference type="PROSITE" id="PS00710">
    <property type="entry name" value="PGM_PMM"/>
    <property type="match status" value="1"/>
</dbReference>
<accession>A0A176K198</accession>
<sequence>MERNREEAIKEYQRWIQKADPEVVEELKGFSENQVIESFYTDLEFGTGGLRGIIGAGTNKMNIHTVTRATQGFSNWLKKNYPSPSVVIAFDTRKMSREFARRSAEVLSANGIKTYLFADPTPTPVLSFAVRELGCSGGIVITASHNPPQYNGYKVYTHDGTQAVPRYAEAIIEEIRKLDFFIDLKKNEELIEKVPDVLTKNFEDYIIKLSEHLLNLHKSNPEILKVLYTPLHGTGYKPVMNVLKRLGCNVRVVVEQSKPDGNFPTVSYPNPEDPKAFAMALKQAEEFNPDIIIATDPDCDRMGLMCRENEGYVSITGNQIGVIMLEFLLNSLKNELPDNPFVVKTIVTTDLAKSIVQEYGVSLKETLTGFKFIGELIEKSVIEKSGNFLFGFEESYGYLYGTHVRDKDAVIASALAATIATTLKGKGISLLEYLNEIYEKYGYYMESLESFAFEGIEGMKRISRIMENLRHSAPAEIDGKKLVDFKDYKEGVAGLPKADVVELTYEDDLKLIARPSGTEPKIKFYLMSRGVNRKSAMEKTGLLKKLVERIVK</sequence>
<dbReference type="PRINTS" id="PR00509">
    <property type="entry name" value="PGMPMM"/>
</dbReference>
<dbReference type="AlphaFoldDB" id="A0A176K198"/>
<dbReference type="InterPro" id="IPR016066">
    <property type="entry name" value="A-D-PHexomutase_CS"/>
</dbReference>
<dbReference type="GO" id="GO:0000287">
    <property type="term" value="F:magnesium ion binding"/>
    <property type="evidence" value="ECO:0007669"/>
    <property type="project" value="InterPro"/>
</dbReference>
<evidence type="ECO:0000256" key="4">
    <source>
        <dbReference type="ARBA" id="ARBA00022723"/>
    </source>
</evidence>
<dbReference type="SUPFAM" id="SSF55957">
    <property type="entry name" value="Phosphoglucomutase, C-terminal domain"/>
    <property type="match status" value="1"/>
</dbReference>
<dbReference type="PANTHER" id="PTHR45745:SF1">
    <property type="entry name" value="PHOSPHOGLUCOMUTASE 2B-RELATED"/>
    <property type="match status" value="1"/>
</dbReference>
<organism evidence="11 12">
    <name type="scientific">Kosmotoga arenicorallina S304</name>
    <dbReference type="NCBI Taxonomy" id="1453497"/>
    <lineage>
        <taxon>Bacteria</taxon>
        <taxon>Thermotogati</taxon>
        <taxon>Thermotogota</taxon>
        <taxon>Thermotogae</taxon>
        <taxon>Kosmotogales</taxon>
        <taxon>Kosmotogaceae</taxon>
        <taxon>Kosmotoga</taxon>
    </lineage>
</organism>
<keyword evidence="6" id="KW-0413">Isomerase</keyword>
<comment type="similarity">
    <text evidence="2 7">Belongs to the phosphohexose mutase family.</text>
</comment>
<evidence type="ECO:0000259" key="9">
    <source>
        <dbReference type="Pfam" id="PF02879"/>
    </source>
</evidence>
<evidence type="ECO:0000259" key="8">
    <source>
        <dbReference type="Pfam" id="PF02878"/>
    </source>
</evidence>
<evidence type="ECO:0000256" key="5">
    <source>
        <dbReference type="ARBA" id="ARBA00022842"/>
    </source>
</evidence>
<dbReference type="PATRIC" id="fig|1453497.3.peg.1857"/>
<dbReference type="InterPro" id="IPR005845">
    <property type="entry name" value="A-D-PHexomutase_a/b/a-II"/>
</dbReference>
<feature type="domain" description="Alpha-D-phosphohexomutase alpha/beta/alpha" evidence="8">
    <location>
        <begin position="44"/>
        <end position="179"/>
    </location>
</feature>
<dbReference type="EMBL" id="JFHK01000006">
    <property type="protein sequence ID" value="OAA30881.1"/>
    <property type="molecule type" value="Genomic_DNA"/>
</dbReference>
<protein>
    <submittedName>
        <fullName evidence="11">Glucose-1,6-bisphosphate synthase</fullName>
    </submittedName>
</protein>
<dbReference type="GO" id="GO:0006166">
    <property type="term" value="P:purine ribonucleoside salvage"/>
    <property type="evidence" value="ECO:0007669"/>
    <property type="project" value="TreeGrafter"/>
</dbReference>
<comment type="caution">
    <text evidence="11">The sequence shown here is derived from an EMBL/GenBank/DDBJ whole genome shotgun (WGS) entry which is preliminary data.</text>
</comment>
<reference evidence="11 12" key="1">
    <citation type="submission" date="2014-02" db="EMBL/GenBank/DDBJ databases">
        <title>Kosmotoga genome sequencing.</title>
        <authorList>
            <person name="Pollo S.M."/>
            <person name="Charchuk R."/>
            <person name="Nesbo C.L."/>
        </authorList>
    </citation>
    <scope>NUCLEOTIDE SEQUENCE [LARGE SCALE GENOMIC DNA]</scope>
    <source>
        <strain evidence="11 12">S304</strain>
    </source>
</reference>
<dbReference type="InterPro" id="IPR036900">
    <property type="entry name" value="A-D-PHexomutase_C_sf"/>
</dbReference>
<feature type="domain" description="Alpha-D-phosphohexomutase alpha/beta/alpha" evidence="9">
    <location>
        <begin position="208"/>
        <end position="308"/>
    </location>
</feature>
<dbReference type="RefSeq" id="WP_068347119.1">
    <property type="nucleotide sequence ID" value="NZ_JFHK01000006.1"/>
</dbReference>
<feature type="domain" description="Alpha-D-phosphohexomutase alpha/beta/alpha" evidence="10">
    <location>
        <begin position="317"/>
        <end position="441"/>
    </location>
</feature>
<evidence type="ECO:0000256" key="3">
    <source>
        <dbReference type="ARBA" id="ARBA00022553"/>
    </source>
</evidence>
<keyword evidence="5 7" id="KW-0460">Magnesium</keyword>
<dbReference type="OrthoDB" id="9806956at2"/>
<dbReference type="Pfam" id="PF02880">
    <property type="entry name" value="PGM_PMM_III"/>
    <property type="match status" value="1"/>
</dbReference>
<dbReference type="InterPro" id="IPR005844">
    <property type="entry name" value="A-D-PHexomutase_a/b/a-I"/>
</dbReference>
<dbReference type="GO" id="GO:0008973">
    <property type="term" value="F:phosphopentomutase activity"/>
    <property type="evidence" value="ECO:0007669"/>
    <property type="project" value="TreeGrafter"/>
</dbReference>
<evidence type="ECO:0000256" key="2">
    <source>
        <dbReference type="ARBA" id="ARBA00010231"/>
    </source>
</evidence>
<evidence type="ECO:0000313" key="11">
    <source>
        <dbReference type="EMBL" id="OAA30881.1"/>
    </source>
</evidence>
<keyword evidence="12" id="KW-1185">Reference proteome</keyword>